<evidence type="ECO:0000313" key="2">
    <source>
        <dbReference type="EMBL" id="SLN25973.1"/>
    </source>
</evidence>
<dbReference type="Proteomes" id="UP000193870">
    <property type="component" value="Unassembled WGS sequence"/>
</dbReference>
<accession>A0A1Y5RWB8</accession>
<name>A0A1Y5RWB8_9RHOB</name>
<dbReference type="PANTHER" id="PTHR30399:SF1">
    <property type="entry name" value="UTP PYROPHOSPHATASE"/>
    <property type="match status" value="1"/>
</dbReference>
<dbReference type="STRING" id="315423.SAMN04488020_102282"/>
<dbReference type="CDD" id="cd07344">
    <property type="entry name" value="M48_yhfN_like"/>
    <property type="match status" value="1"/>
</dbReference>
<keyword evidence="3" id="KW-1185">Reference proteome</keyword>
<gene>
    <name evidence="2" type="ORF">PAM7066_00999</name>
</gene>
<dbReference type="InterPro" id="IPR002725">
    <property type="entry name" value="YgjP-like_metallopeptidase"/>
</dbReference>
<proteinExistence type="predicted"/>
<sequence length="232" mass="25655">MGVQQSHVKVLPGDPPVEIVLRRSARARRMTLRVSALDGRISLTRPMRVSEAEAMRFASEKAPWIRAQVARLEPVRRVALSVAIPVEGVPLAVCSGIPGVDAAGIRVSTTRPPGPQVAAILKTLARERLAAAVVRHAAALDLSPGRLTLRDTRSRWGSCTGRGDLMFSWRLVMAPADVLDYVAAHEVAHLRHMDHSRAFWATVERTRPDWRDQRDWLRTHGPALHAWSFAAD</sequence>
<dbReference type="InterPro" id="IPR053136">
    <property type="entry name" value="UTP_pyrophosphatase-like"/>
</dbReference>
<reference evidence="2 3" key="1">
    <citation type="submission" date="2017-03" db="EMBL/GenBank/DDBJ databases">
        <authorList>
            <person name="Afonso C.L."/>
            <person name="Miller P.J."/>
            <person name="Scott M.A."/>
            <person name="Spackman E."/>
            <person name="Goraichik I."/>
            <person name="Dimitrov K.M."/>
            <person name="Suarez D.L."/>
            <person name="Swayne D.E."/>
        </authorList>
    </citation>
    <scope>NUCLEOTIDE SEQUENCE [LARGE SCALE GENOMIC DNA]</scope>
    <source>
        <strain evidence="2 3">CECT 7066</strain>
    </source>
</reference>
<feature type="domain" description="YgjP-like metallopeptidase" evidence="1">
    <location>
        <begin position="117"/>
        <end position="220"/>
    </location>
</feature>
<evidence type="ECO:0000313" key="3">
    <source>
        <dbReference type="Proteomes" id="UP000193870"/>
    </source>
</evidence>
<evidence type="ECO:0000259" key="1">
    <source>
        <dbReference type="Pfam" id="PF01863"/>
    </source>
</evidence>
<protein>
    <recommendedName>
        <fullName evidence="1">YgjP-like metallopeptidase domain-containing protein</fullName>
    </recommendedName>
</protein>
<dbReference type="PANTHER" id="PTHR30399">
    <property type="entry name" value="UNCHARACTERIZED PROTEIN YGJP"/>
    <property type="match status" value="1"/>
</dbReference>
<dbReference type="Gene3D" id="3.30.2010.10">
    <property type="entry name" value="Metalloproteases ('zincins'), catalytic domain"/>
    <property type="match status" value="1"/>
</dbReference>
<dbReference type="OrthoDB" id="9795402at2"/>
<dbReference type="EMBL" id="FWFV01000002">
    <property type="protein sequence ID" value="SLN25973.1"/>
    <property type="molecule type" value="Genomic_DNA"/>
</dbReference>
<organism evidence="2 3">
    <name type="scientific">Palleronia marisminoris</name>
    <dbReference type="NCBI Taxonomy" id="315423"/>
    <lineage>
        <taxon>Bacteria</taxon>
        <taxon>Pseudomonadati</taxon>
        <taxon>Pseudomonadota</taxon>
        <taxon>Alphaproteobacteria</taxon>
        <taxon>Rhodobacterales</taxon>
        <taxon>Roseobacteraceae</taxon>
        <taxon>Palleronia</taxon>
    </lineage>
</organism>
<dbReference type="AlphaFoldDB" id="A0A1Y5RWB8"/>
<dbReference type="Pfam" id="PF01863">
    <property type="entry name" value="YgjP-like"/>
    <property type="match status" value="1"/>
</dbReference>